<name>A0A401INW9_APHSA</name>
<evidence type="ECO:0000313" key="3">
    <source>
        <dbReference type="Proteomes" id="UP000287247"/>
    </source>
</evidence>
<evidence type="ECO:0000256" key="1">
    <source>
        <dbReference type="SAM" id="MobiDB-lite"/>
    </source>
</evidence>
<dbReference type="Proteomes" id="UP000287247">
    <property type="component" value="Unassembled WGS sequence"/>
</dbReference>
<feature type="region of interest" description="Disordered" evidence="1">
    <location>
        <begin position="1"/>
        <end position="41"/>
    </location>
</feature>
<dbReference type="RefSeq" id="WP_172957584.1">
    <property type="nucleotide sequence ID" value="NZ_BDQK01000017.1"/>
</dbReference>
<comment type="caution">
    <text evidence="2">The sequence shown here is derived from an EMBL/GenBank/DDBJ whole genome shotgun (WGS) entry which is preliminary data.</text>
</comment>
<dbReference type="AlphaFoldDB" id="A0A401INW9"/>
<sequence>MLFSYQSFDYQAYPSNPESTSDEVGEKSQPKNESKLNLKSRSRMSPYVRFTYRG</sequence>
<proteinExistence type="predicted"/>
<evidence type="ECO:0000313" key="2">
    <source>
        <dbReference type="EMBL" id="GBF82927.1"/>
    </source>
</evidence>
<reference evidence="3" key="1">
    <citation type="submission" date="2017-05" db="EMBL/GenBank/DDBJ databases">
        <title>Physiological properties and genetic analysis related to exopolysaccharide production of fresh-water unicellular cyanobacterium Aphanothece sacrum, Suizenji Nori, that has been cultured as a food source in Japan.</title>
        <authorList>
            <person name="Kanesaki Y."/>
            <person name="Yoshikawa S."/>
            <person name="Ohki K."/>
        </authorList>
    </citation>
    <scope>NUCLEOTIDE SEQUENCE [LARGE SCALE GENOMIC DNA]</scope>
    <source>
        <strain evidence="3">FPU1</strain>
    </source>
</reference>
<gene>
    <name evidence="2" type="ORF">AsFPU1_4361</name>
</gene>
<feature type="compositionally biased region" description="Polar residues" evidence="1">
    <location>
        <begin position="1"/>
        <end position="19"/>
    </location>
</feature>
<accession>A0A401INW9</accession>
<organism evidence="2 3">
    <name type="scientific">Aphanothece sacrum FPU1</name>
    <dbReference type="NCBI Taxonomy" id="1920663"/>
    <lineage>
        <taxon>Bacteria</taxon>
        <taxon>Bacillati</taxon>
        <taxon>Cyanobacteriota</taxon>
        <taxon>Cyanophyceae</taxon>
        <taxon>Oscillatoriophycideae</taxon>
        <taxon>Chroococcales</taxon>
        <taxon>Aphanothecaceae</taxon>
        <taxon>Aphanothece</taxon>
    </lineage>
</organism>
<protein>
    <submittedName>
        <fullName evidence="2">M16 family peptidase</fullName>
    </submittedName>
</protein>
<keyword evidence="3" id="KW-1185">Reference proteome</keyword>
<feature type="compositionally biased region" description="Basic and acidic residues" evidence="1">
    <location>
        <begin position="24"/>
        <end position="36"/>
    </location>
</feature>
<dbReference type="EMBL" id="BDQK01000017">
    <property type="protein sequence ID" value="GBF82927.1"/>
    <property type="molecule type" value="Genomic_DNA"/>
</dbReference>